<dbReference type="Proteomes" id="UP001160499">
    <property type="component" value="Unassembled WGS sequence"/>
</dbReference>
<organism evidence="2 3">
    <name type="scientific">Streptomyces pseudovenezuelae</name>
    <dbReference type="NCBI Taxonomy" id="67350"/>
    <lineage>
        <taxon>Bacteria</taxon>
        <taxon>Bacillati</taxon>
        <taxon>Actinomycetota</taxon>
        <taxon>Actinomycetes</taxon>
        <taxon>Kitasatosporales</taxon>
        <taxon>Streptomycetaceae</taxon>
        <taxon>Streptomyces</taxon>
        <taxon>Streptomyces aurantiacus group</taxon>
    </lineage>
</organism>
<sequence length="395" mass="42533">MTTEAFTAPGGVEGWTAPGFESVTEAFAGNFERCGEAGAAFAAYRDGELVVDLWGGTADPATGRPWRADTLQLVFSGAKGLTAACVLLLVERGLLDLESAAARYWPEFAAAGKDRITVGEILSHQARLPGVQQPFSTAELLDPEHMARLLAAQTPSDDPRAGFVYHALTWGWLTGELVRRVDGRTVGAFFAEKFAGPLGLDVWLGLPDEEHGRAATSLAGPGVLLPQDDDDDPLRVLVRNPLTTPDAPDLWNSAAFRRAQLPAVGAHVTARSIARFYACLARGGELDGVRVLKEATVELGRRELRRGTSPLWGSPMAYGAGYELRTEPALFGPPRDTFGHAGFGGSRHGAWPGERVGFSYAMNLVRAEFPDRRPLDLLDALHDAVRRRPTLSPAR</sequence>
<dbReference type="Gene3D" id="3.40.710.10">
    <property type="entry name" value="DD-peptidase/beta-lactamase superfamily"/>
    <property type="match status" value="1"/>
</dbReference>
<feature type="domain" description="Beta-lactamase-related" evidence="1">
    <location>
        <begin position="31"/>
        <end position="377"/>
    </location>
</feature>
<accession>A0ABT6LEJ5</accession>
<dbReference type="InterPro" id="IPR052907">
    <property type="entry name" value="Beta-lactamase/esterase"/>
</dbReference>
<evidence type="ECO:0000259" key="1">
    <source>
        <dbReference type="Pfam" id="PF00144"/>
    </source>
</evidence>
<protein>
    <submittedName>
        <fullName evidence="2">CubicO group peptidase (Beta-lactamase class C family)</fullName>
    </submittedName>
</protein>
<dbReference type="Pfam" id="PF00144">
    <property type="entry name" value="Beta-lactamase"/>
    <property type="match status" value="1"/>
</dbReference>
<gene>
    <name evidence="2" type="ORF">M2283_001062</name>
</gene>
<dbReference type="PANTHER" id="PTHR43319">
    <property type="entry name" value="BETA-LACTAMASE-RELATED"/>
    <property type="match status" value="1"/>
</dbReference>
<name>A0ABT6LEJ5_9ACTN</name>
<dbReference type="PANTHER" id="PTHR43319:SF3">
    <property type="entry name" value="BETA-LACTAMASE-RELATED DOMAIN-CONTAINING PROTEIN"/>
    <property type="match status" value="1"/>
</dbReference>
<reference evidence="2 3" key="1">
    <citation type="submission" date="2023-04" db="EMBL/GenBank/DDBJ databases">
        <title>Forest soil microbial communities from Buena Vista Peninsula, Colon Province, Panama.</title>
        <authorList>
            <person name="Bouskill N."/>
        </authorList>
    </citation>
    <scope>NUCLEOTIDE SEQUENCE [LARGE SCALE GENOMIC DNA]</scope>
    <source>
        <strain evidence="2 3">GGS1</strain>
    </source>
</reference>
<dbReference type="EMBL" id="JARXVH010000002">
    <property type="protein sequence ID" value="MDH6213779.1"/>
    <property type="molecule type" value="Genomic_DNA"/>
</dbReference>
<evidence type="ECO:0000313" key="2">
    <source>
        <dbReference type="EMBL" id="MDH6213779.1"/>
    </source>
</evidence>
<keyword evidence="3" id="KW-1185">Reference proteome</keyword>
<proteinExistence type="predicted"/>
<dbReference type="SUPFAM" id="SSF56601">
    <property type="entry name" value="beta-lactamase/transpeptidase-like"/>
    <property type="match status" value="1"/>
</dbReference>
<evidence type="ECO:0000313" key="3">
    <source>
        <dbReference type="Proteomes" id="UP001160499"/>
    </source>
</evidence>
<dbReference type="InterPro" id="IPR012338">
    <property type="entry name" value="Beta-lactam/transpept-like"/>
</dbReference>
<dbReference type="RefSeq" id="WP_280874833.1">
    <property type="nucleotide sequence ID" value="NZ_JARXVH010000002.1"/>
</dbReference>
<comment type="caution">
    <text evidence="2">The sequence shown here is derived from an EMBL/GenBank/DDBJ whole genome shotgun (WGS) entry which is preliminary data.</text>
</comment>
<dbReference type="InterPro" id="IPR001466">
    <property type="entry name" value="Beta-lactam-related"/>
</dbReference>